<keyword evidence="2" id="KW-0964">Secreted</keyword>
<evidence type="ECO:0000313" key="6">
    <source>
        <dbReference type="EMBL" id="MDN5213132.1"/>
    </source>
</evidence>
<dbReference type="InterPro" id="IPR013783">
    <property type="entry name" value="Ig-like_fold"/>
</dbReference>
<dbReference type="Gene3D" id="3.20.20.80">
    <property type="entry name" value="Glycosidases"/>
    <property type="match status" value="1"/>
</dbReference>
<dbReference type="Pfam" id="PF24517">
    <property type="entry name" value="CBM96"/>
    <property type="match status" value="2"/>
</dbReference>
<dbReference type="InterPro" id="IPR045197">
    <property type="entry name" value="NUP210-like"/>
</dbReference>
<dbReference type="InterPro" id="IPR024749">
    <property type="entry name" value="Collagen-bd_put"/>
</dbReference>
<dbReference type="InterPro" id="IPR003343">
    <property type="entry name" value="Big_2"/>
</dbReference>
<dbReference type="RefSeq" id="WP_346758472.1">
    <property type="nucleotide sequence ID" value="NZ_JAUJEB010000002.1"/>
</dbReference>
<name>A0ABT8L5V7_9BACT</name>
<evidence type="ECO:0000256" key="3">
    <source>
        <dbReference type="ARBA" id="ARBA00022729"/>
    </source>
</evidence>
<proteinExistence type="predicted"/>
<dbReference type="SUPFAM" id="SSF49373">
    <property type="entry name" value="Invasin/intimin cell-adhesion fragments"/>
    <property type="match status" value="3"/>
</dbReference>
<dbReference type="Pfam" id="PF02368">
    <property type="entry name" value="Big_2"/>
    <property type="match status" value="3"/>
</dbReference>
<dbReference type="InterPro" id="IPR008964">
    <property type="entry name" value="Invasin/intimin_cell_adhesion"/>
</dbReference>
<comment type="caution">
    <text evidence="6">The sequence shown here is derived from an EMBL/GenBank/DDBJ whole genome shotgun (WGS) entry which is preliminary data.</text>
</comment>
<evidence type="ECO:0000256" key="1">
    <source>
        <dbReference type="ARBA" id="ARBA00004613"/>
    </source>
</evidence>
<comment type="subcellular location">
    <subcellularLocation>
        <location evidence="1">Secreted</location>
    </subcellularLocation>
</comment>
<keyword evidence="3 4" id="KW-0732">Signal</keyword>
<dbReference type="EMBL" id="JAUJEB010000002">
    <property type="protein sequence ID" value="MDN5213132.1"/>
    <property type="molecule type" value="Genomic_DNA"/>
</dbReference>
<reference evidence="6" key="1">
    <citation type="submission" date="2023-06" db="EMBL/GenBank/DDBJ databases">
        <title>Genomic of Agaribacillus aureum.</title>
        <authorList>
            <person name="Wang G."/>
        </authorList>
    </citation>
    <scope>NUCLEOTIDE SEQUENCE</scope>
    <source>
        <strain evidence="6">BMA12</strain>
    </source>
</reference>
<dbReference type="InterPro" id="IPR055372">
    <property type="entry name" value="CBM96"/>
</dbReference>
<dbReference type="Gene3D" id="2.60.40.1080">
    <property type="match status" value="3"/>
</dbReference>
<keyword evidence="7" id="KW-1185">Reference proteome</keyword>
<feature type="signal peptide" evidence="4">
    <location>
        <begin position="1"/>
        <end position="22"/>
    </location>
</feature>
<protein>
    <submittedName>
        <fullName evidence="6">Ig-like domain-containing protein</fullName>
    </submittedName>
</protein>
<dbReference type="SMART" id="SM00635">
    <property type="entry name" value="BID_2"/>
    <property type="match status" value="3"/>
</dbReference>
<dbReference type="InterPro" id="IPR032260">
    <property type="entry name" value="DUF5060"/>
</dbReference>
<dbReference type="NCBIfam" id="TIGR04183">
    <property type="entry name" value="Por_Secre_tail"/>
    <property type="match status" value="1"/>
</dbReference>
<evidence type="ECO:0000313" key="7">
    <source>
        <dbReference type="Proteomes" id="UP001172083"/>
    </source>
</evidence>
<dbReference type="Pfam" id="PF16586">
    <property type="entry name" value="DUF5060"/>
    <property type="match status" value="1"/>
</dbReference>
<dbReference type="InterPro" id="IPR026444">
    <property type="entry name" value="Secre_tail"/>
</dbReference>
<accession>A0ABT8L5V7</accession>
<dbReference type="Pfam" id="PF12904">
    <property type="entry name" value="Collagen_bind_2"/>
    <property type="match status" value="1"/>
</dbReference>
<dbReference type="Proteomes" id="UP001172083">
    <property type="component" value="Unassembled WGS sequence"/>
</dbReference>
<feature type="domain" description="BIG2" evidence="5">
    <location>
        <begin position="848"/>
        <end position="925"/>
    </location>
</feature>
<sequence>MKHNKLTISFLLVLMCSLTAYSQTVNVTGTLQKWHKITVSLTLPGGNLTETANTFRNTRMDVIFNRPGGGSIRVPGFFAADGDAANTNATQGKVLKAYLRPDQTGTWTYRVLYYTGTDVSISTVGSLPSPVHDLTGTVGNVTASNKTAPDFRSKGRLQYQTTGTDNERRYLQFAETGEYFLKLGPDSPENLLDYNDFDFDDTRNGCALCTQHFFNPHAGNFNSGDPTWDGGKGQNLIGALNYLKNQQMNSISMSLFGGDDKNVFPWTTVNSKFIYDVSKLEQWEIVFDHAEKSGLLLHFKLAENENWNALNTTTLNVYYREMVARFSHHLAVEWNISEEYRGSASSALPRINWLASIDPWQNHRVIHTYPGEHSKYQEWLNLNANLTGASIQSPNTNNYNLVFSGPAGILTWINNSKNDGTPWVVASDEQNPGSTGVYTSEDINNSNVTVQARKRVLWKTLIAGGAGVMWYGGGQGDFKTENFNRFSTLFNWTRYAILDFFEGNNLEYWKMVNSDNLVSGSGNHCLAEAGQAYAIYLENGGSTNLNLNGQSGTFDVRWFNPRSGGALLNGNVTSVTGGGTRSLGNPPNTTTSDWAILVTAQTGTDPVSGVSVSPTTVSLAQGQTASLIATVAPPTAANKSVTWSSDNAAVATVSASGLVTALSQGNATITVTTVDGGFTATSAITVTASSIINLNPTNDAYLQGSTAFNNADLRVETNNRVSYLMFDLSGISGTINSAELTLAVGSDTGNGPINVDEGNSSNWTETNLSNSNKPASAGQLGTLNTTYASNQSYTWTLNAAAISGGGNLSLIVAQTSGNDVSFASKENGNASKIPVLTLNVSTGNTNVPVTGVSVTPTTLALEVGQTGNLTATIAPANATDPSVSWSSDNTAVATVNESGVVSAVSAGTATITATTTDGGFTDTSAITVSDPPSGGDITLGNSTTTDATHDGWNSNMVINESDTYTNNTGSSQQLQVDDFVFYAWREADPVTPFIVKVNGDNDFTVLAVGTTRTSSAYNVGENTFAFNTGNAKVITVANGETIATGFLDANADGSGGSIGSVIPFDENNPADQLWYSGGPASGNSGSVTEGAAPGAGTNTITTLSRNYRYKMLLSVSVGTSQPVTGVSVAPATLALQTGQTGNLTATVIPANATNQSVNWSSDNTAVASVNTTGVVTAVAVGGANITVTTVDGGFTASSAVTVTSAGGTPVTTTLEPIHDAYLQGATNFNNTILRVESGNRVSYLMFDLSGVNGTITDAELKMTCNSDAGNGNININLGNSNNWTESNLSNANKPGMGALLGNLNSTYNIGTTYTWTLSAGSLNGGGNVSLIATQTSGGDAAFASKENTLTAPQLVITYTPASSARIAGNLETSGSSDKTRAKSFEKTKAIMFPNPTSGGHVTLYLGGHEGITRVNVFDAMGKLVHKTTTDTGKLYIDANIFPGNGLYLFNVRSTNKSELLRLIVR</sequence>
<evidence type="ECO:0000256" key="4">
    <source>
        <dbReference type="SAM" id="SignalP"/>
    </source>
</evidence>
<gene>
    <name evidence="6" type="ORF">QQ020_13780</name>
</gene>
<dbReference type="PANTHER" id="PTHR23019">
    <property type="entry name" value="NUCLEAR PORE MEMBRANE GLYCOPROTEIN GP210-RELATED"/>
    <property type="match status" value="1"/>
</dbReference>
<dbReference type="PANTHER" id="PTHR23019:SF0">
    <property type="entry name" value="NUCLEAR PORE MEMBRANE GLYCOPROTEIN 210"/>
    <property type="match status" value="1"/>
</dbReference>
<feature type="chain" id="PRO_5045804555" evidence="4">
    <location>
        <begin position="23"/>
        <end position="1465"/>
    </location>
</feature>
<feature type="domain" description="BIG2" evidence="5">
    <location>
        <begin position="606"/>
        <end position="683"/>
    </location>
</feature>
<feature type="domain" description="BIG2" evidence="5">
    <location>
        <begin position="1122"/>
        <end position="1199"/>
    </location>
</feature>
<dbReference type="Gene3D" id="2.60.40.10">
    <property type="entry name" value="Immunoglobulins"/>
    <property type="match status" value="1"/>
</dbReference>
<evidence type="ECO:0000256" key="2">
    <source>
        <dbReference type="ARBA" id="ARBA00022525"/>
    </source>
</evidence>
<organism evidence="6 7">
    <name type="scientific">Agaribacillus aureus</name>
    <dbReference type="NCBI Taxonomy" id="3051825"/>
    <lineage>
        <taxon>Bacteria</taxon>
        <taxon>Pseudomonadati</taxon>
        <taxon>Bacteroidota</taxon>
        <taxon>Cytophagia</taxon>
        <taxon>Cytophagales</taxon>
        <taxon>Splendidivirgaceae</taxon>
        <taxon>Agaribacillus</taxon>
    </lineage>
</organism>
<evidence type="ECO:0000259" key="5">
    <source>
        <dbReference type="SMART" id="SM00635"/>
    </source>
</evidence>